<keyword evidence="1" id="KW-0472">Membrane</keyword>
<dbReference type="AlphaFoldDB" id="A0A6G8FJJ6"/>
<keyword evidence="1" id="KW-1133">Transmembrane helix</keyword>
<dbReference type="Proteomes" id="UP000501387">
    <property type="component" value="Chromosome"/>
</dbReference>
<keyword evidence="3" id="KW-1185">Reference proteome</keyword>
<dbReference type="KEGG" id="lins:G7067_09185"/>
<feature type="transmembrane region" description="Helical" evidence="1">
    <location>
        <begin position="33"/>
        <end position="58"/>
    </location>
</feature>
<evidence type="ECO:0008006" key="4">
    <source>
        <dbReference type="Google" id="ProtNLM"/>
    </source>
</evidence>
<evidence type="ECO:0000313" key="3">
    <source>
        <dbReference type="Proteomes" id="UP000501387"/>
    </source>
</evidence>
<organism evidence="2 3">
    <name type="scientific">Leucobacter insecticola</name>
    <dbReference type="NCBI Taxonomy" id="2714934"/>
    <lineage>
        <taxon>Bacteria</taxon>
        <taxon>Bacillati</taxon>
        <taxon>Actinomycetota</taxon>
        <taxon>Actinomycetes</taxon>
        <taxon>Micrococcales</taxon>
        <taxon>Microbacteriaceae</taxon>
        <taxon>Leucobacter</taxon>
    </lineage>
</organism>
<name>A0A6G8FJJ6_9MICO</name>
<accession>A0A6G8FJJ6</accession>
<dbReference type="EMBL" id="CP049934">
    <property type="protein sequence ID" value="QIM16545.1"/>
    <property type="molecule type" value="Genomic_DNA"/>
</dbReference>
<feature type="transmembrane region" description="Helical" evidence="1">
    <location>
        <begin position="7"/>
        <end position="27"/>
    </location>
</feature>
<dbReference type="RefSeq" id="WP_166323647.1">
    <property type="nucleotide sequence ID" value="NZ_CP049934.1"/>
</dbReference>
<proteinExistence type="predicted"/>
<evidence type="ECO:0000256" key="1">
    <source>
        <dbReference type="SAM" id="Phobius"/>
    </source>
</evidence>
<protein>
    <recommendedName>
        <fullName evidence="4">Cardiolipin synthase N-terminal domain-containing protein</fullName>
    </recommendedName>
</protein>
<gene>
    <name evidence="2" type="ORF">G7067_09185</name>
</gene>
<keyword evidence="1" id="KW-0812">Transmembrane</keyword>
<evidence type="ECO:0000313" key="2">
    <source>
        <dbReference type="EMBL" id="QIM16545.1"/>
    </source>
</evidence>
<reference evidence="2 3" key="1">
    <citation type="submission" date="2020-03" db="EMBL/GenBank/DDBJ databases">
        <title>Leucobacter sp. nov., isolated from beetles.</title>
        <authorList>
            <person name="Hyun D.-W."/>
            <person name="Bae J.-W."/>
        </authorList>
    </citation>
    <scope>NUCLEOTIDE SEQUENCE [LARGE SCALE GENOMIC DNA]</scope>
    <source>
        <strain evidence="2 3">HDW9B</strain>
    </source>
</reference>
<sequence length="75" mass="8277">MFPLFEFVWTVTVAVHFGLALLAVLSLSKVASALSVLTCAWWTILCALLPIIGSVLWFRIGKPKALRELSDDTTQ</sequence>